<keyword evidence="12" id="KW-0968">Cytoplasmic vesicle</keyword>
<organism evidence="16 17">
    <name type="scientific">Opisthorchis viverrini</name>
    <name type="common">Southeast Asian liver fluke</name>
    <dbReference type="NCBI Taxonomy" id="6198"/>
    <lineage>
        <taxon>Eukaryota</taxon>
        <taxon>Metazoa</taxon>
        <taxon>Spiralia</taxon>
        <taxon>Lophotrochozoa</taxon>
        <taxon>Platyhelminthes</taxon>
        <taxon>Trematoda</taxon>
        <taxon>Digenea</taxon>
        <taxon>Opisthorchiida</taxon>
        <taxon>Opisthorchiata</taxon>
        <taxon>Opisthorchiidae</taxon>
        <taxon>Opisthorchis</taxon>
    </lineage>
</organism>
<evidence type="ECO:0000256" key="10">
    <source>
        <dbReference type="ARBA" id="ARBA00022989"/>
    </source>
</evidence>
<dbReference type="SMART" id="SM01200">
    <property type="entry name" value="FerA"/>
    <property type="match status" value="1"/>
</dbReference>
<protein>
    <recommendedName>
        <fullName evidence="15">C2 domain-containing protein</fullName>
    </recommendedName>
</protein>
<dbReference type="InterPro" id="IPR037721">
    <property type="entry name" value="Ferlin"/>
</dbReference>
<dbReference type="Proteomes" id="UP000054324">
    <property type="component" value="Unassembled WGS sequence"/>
</dbReference>
<keyword evidence="8" id="KW-0106">Calcium</keyword>
<feature type="domain" description="C2" evidence="15">
    <location>
        <begin position="342"/>
        <end position="475"/>
    </location>
</feature>
<dbReference type="SMART" id="SM00693">
    <property type="entry name" value="DysFN"/>
    <property type="match status" value="2"/>
</dbReference>
<dbReference type="Gene3D" id="2.60.40.150">
    <property type="entry name" value="C2 domain"/>
    <property type="match status" value="6"/>
</dbReference>
<dbReference type="InterPro" id="IPR037723">
    <property type="entry name" value="C2D_Ferlin"/>
</dbReference>
<accession>A0A074ZR69</accession>
<dbReference type="InterPro" id="IPR037722">
    <property type="entry name" value="C2C_Ferlin"/>
</dbReference>
<comment type="subcellular location">
    <subcellularLocation>
        <location evidence="1">Cell membrane</location>
        <topology evidence="1">Single-pass type II membrane protein</topology>
    </subcellularLocation>
    <subcellularLocation>
        <location evidence="2">Cytoplasmic vesicle membrane</location>
        <topology evidence="2">Single-pass type II membrane protein</topology>
    </subcellularLocation>
</comment>
<dbReference type="CDD" id="cd08374">
    <property type="entry name" value="C2F_Ferlin"/>
    <property type="match status" value="1"/>
</dbReference>
<keyword evidence="6" id="KW-0479">Metal-binding</keyword>
<dbReference type="SMART" id="SM00239">
    <property type="entry name" value="C2"/>
    <property type="match status" value="7"/>
</dbReference>
<dbReference type="Pfam" id="PF22901">
    <property type="entry name" value="dsrm_Ferlin"/>
    <property type="match status" value="1"/>
</dbReference>
<dbReference type="Pfam" id="PF16165">
    <property type="entry name" value="Ferlin_C"/>
    <property type="match status" value="1"/>
</dbReference>
<dbReference type="SMART" id="SM00694">
    <property type="entry name" value="DysFC"/>
    <property type="match status" value="2"/>
</dbReference>
<dbReference type="InterPro" id="IPR006614">
    <property type="entry name" value="Peroxin/Ferlin"/>
</dbReference>
<sequence length="2088" mass="237440">MAAYALEVLVKCGVNLPNVEITGKSDPYVVIEYQGLKKETKVIEDNLNPAWNETLSLDLQGKPLSSTDVMTVTVKDFDKVTADKFMGMTEVPLRNLVSGAKELPIKAYLKDKKGKETTGSIELVVRYIAPESGGDVGAGTVVDQGGGDGGGGGASGGDGGGETGGYTDYAETAAHVSGTIGSSTGTVRRRSKEPYSTKPQDFQIRVKVVEARQLQGNNIPPVCKIICAGSQKETKVKSQTNSPYWDETFYFNFYEAAATLLEKPIVFGVYHSKKMRKDALIGSFKFDLGLVYDQDKHALLNKWLLLCDPDDTMSGCKGYLKVSVVIVGPGDEPPSLKVENGDKDDIETNLLRPAGVQLQPAIFKIRIYSAEDLPQMDPDTLKGIRTSKAESEAFVDPFVKVSFAGITQSTSKKYGTDRPEWNEEIIINFQFPSMCDKVSLTLYDWDRVGDDDAIATAPIFLSQVSAYRDESDGFLPTFGPSYITLYGSPREYQDIEDKYKSHSLQLTESSHGYVEQSKHFLLHIPGFLPTFGPSYITLYGSPREYQDIEDKYKGLNKGKGDGAAYRGRILVELKTELLDDPIPDQVRPIEPDIVARTQKCSRRRKFRLQTAFLSATQMPGEKDDPVEFEVSVGNYGYKLDTSVPPCPSITPPTNPVYDGMAYSFLPWQGDKPCTVVDPQFEDITFRLFAVNMLQHMAANLSENLVKLEWAIRAKAAQEHLANLAISALDQFILDCGKQLPSWEPENSPVNEMDRHLRELRMDQIARLGQDAAEARETLASIDDAVALMQEYLAIVKQLSMEPQLSFPDIVIWMLSGGKRKAYHRIPAHEVLYSETPHFAGLKCSKTQVLNFKQLRLYDESEDKFFRIPVQVTAIFWLGFEKNQAVWKEQLHEAKQRVVAETYENQASTFGSYSSRRPPLTRYAWSDSAGKKELKKELFHPPAGWDWDGDWYVDPELSVLIKQDAGQTTYVEEVFCNETRTPETEWRPAKPCYTDDIGNEREAPDRMVLEPGWSWDGDWHVDLGRLCDEDGYEYSLSQTERNFQPTEHLEHMFRRRRMTRKRVFGEAGTPVKGAESMSTSKTEAWEYAFNFDSKFHLKEKGTDMVRRRRWHRNLKQKQPSSSTDFVMHLSIDSSPEKENLTVPRIYLSFERPHEWQLRAYIFQARNLLALDQSGWSDPYIFCSFQGMCLRTETLQQTICPTWDQTLIFERVRIYGPPEAIQISPPTVTLEFFDQDQVGKDEYMGHCEVHPIVVLDVKQPRKTNLFWYKIFKGSKDGGDLLAAFEMILIDGQESPVPPPRRGDIYKVPDVIRPKLRRTGIEILCWGVRNMAKYELASVNSPSVEFEIAGEQVESKKLKSAKDNPNFDDPVLFLDVMLPVVDLYSPPLNITVVDHRAFGQRPKVGRHVLTSLNSYRVNPRTTEIDPVLLVPGLRERLELPTPEVPEYARMQLLGAAPGEHEDVQKKTHKKQFLDLEQIDDEVDWWSKYYASLGEWGRCRNYKELGYDTLQVLNGPLEKEEEFHEFKDFCDNMPLKAIKKSSEDADDEVGYFKGTFRIYALPEDPKADLPVRYFKDLMVTPKPEDCIVRVYIIKATDLQPNDPSGLADPYIEIKLGNKKVHSKDKYVPNTLNPEFGLMFELKCRLPVEKDLRIRVMDYDMVGANDTIGETYIDLENRRLTKYRATCGIPQSYYIDGPNKWRDSKVPTALLMDMCRSYGLPPPEFTETDENNSSPSCRLRTKVFTLDQFEHGLVPNPHRGPPKERLALHILNILPLVKEHVESRPLFNPVQPDLEQGRLHMWVDLFPVSDGPPGPAIDISPRQPSPYVLRIVVWNTVEVVLQEANLFGEKMSDIFVKGWISGVDERQKTDVHYRSLNGEGNFNWRFVFPFDYMPAENMLVVRRKESFFSLDATERRLPPVLIMQVWDNDLFNPNDFLGTLELKLSNMPAPAKNAKLCTLNMMQSAGSDNQMINLFDCRRTKGFWPFMNDQDGTAVLTGKIEMELEIVTKEEEALRPAGRARDEPNLNPKLNPPNRPATSFLWITSPWKSFKYIIWKNCKWVFIGVLIAILVGLLLALFIYAIPQLLARKMVGV</sequence>
<feature type="domain" description="C2" evidence="15">
    <location>
        <begin position="183"/>
        <end position="304"/>
    </location>
</feature>
<keyword evidence="7" id="KW-0677">Repeat</keyword>
<dbReference type="EMBL" id="KL596670">
    <property type="protein sequence ID" value="KER29908.1"/>
    <property type="molecule type" value="Genomic_DNA"/>
</dbReference>
<dbReference type="GO" id="GO:0046872">
    <property type="term" value="F:metal ion binding"/>
    <property type="evidence" value="ECO:0007669"/>
    <property type="project" value="UniProtKB-KW"/>
</dbReference>
<dbReference type="InterPro" id="IPR012561">
    <property type="entry name" value="Ferlin_B-domain"/>
</dbReference>
<feature type="domain" description="C2" evidence="15">
    <location>
        <begin position="1804"/>
        <end position="1953"/>
    </location>
</feature>
<dbReference type="GO" id="GO:0030659">
    <property type="term" value="C:cytoplasmic vesicle membrane"/>
    <property type="evidence" value="ECO:0007669"/>
    <property type="project" value="UniProtKB-SubCell"/>
</dbReference>
<evidence type="ECO:0000256" key="6">
    <source>
        <dbReference type="ARBA" id="ARBA00022723"/>
    </source>
</evidence>
<evidence type="ECO:0000256" key="3">
    <source>
        <dbReference type="ARBA" id="ARBA00007561"/>
    </source>
</evidence>
<dbReference type="GO" id="GO:0005886">
    <property type="term" value="C:plasma membrane"/>
    <property type="evidence" value="ECO:0007669"/>
    <property type="project" value="UniProtKB-SubCell"/>
</dbReference>
<dbReference type="InterPro" id="IPR000008">
    <property type="entry name" value="C2_dom"/>
</dbReference>
<evidence type="ECO:0000256" key="13">
    <source>
        <dbReference type="SAM" id="MobiDB-lite"/>
    </source>
</evidence>
<dbReference type="CDD" id="cd04017">
    <property type="entry name" value="C2D_Ferlin"/>
    <property type="match status" value="1"/>
</dbReference>
<keyword evidence="9" id="KW-0735">Signal-anchor</keyword>
<keyword evidence="17" id="KW-1185">Reference proteome</keyword>
<evidence type="ECO:0000256" key="14">
    <source>
        <dbReference type="SAM" id="Phobius"/>
    </source>
</evidence>
<dbReference type="CDD" id="cd04011">
    <property type="entry name" value="C2B_Ferlin"/>
    <property type="match status" value="1"/>
</dbReference>
<evidence type="ECO:0000256" key="11">
    <source>
        <dbReference type="ARBA" id="ARBA00023136"/>
    </source>
</evidence>
<evidence type="ECO:0000313" key="17">
    <source>
        <dbReference type="Proteomes" id="UP000054324"/>
    </source>
</evidence>
<dbReference type="CTD" id="20317783"/>
<feature type="domain" description="C2" evidence="15">
    <location>
        <begin position="1140"/>
        <end position="1266"/>
    </location>
</feature>
<evidence type="ECO:0000313" key="16">
    <source>
        <dbReference type="EMBL" id="KER29908.1"/>
    </source>
</evidence>
<feature type="domain" description="C2" evidence="15">
    <location>
        <begin position="1"/>
        <end position="107"/>
    </location>
</feature>
<evidence type="ECO:0000259" key="15">
    <source>
        <dbReference type="PROSITE" id="PS50004"/>
    </source>
</evidence>
<evidence type="ECO:0000256" key="4">
    <source>
        <dbReference type="ARBA" id="ARBA00022475"/>
    </source>
</evidence>
<dbReference type="RefSeq" id="XP_009166379.1">
    <property type="nucleotide sequence ID" value="XM_009168115.1"/>
</dbReference>
<keyword evidence="10 14" id="KW-1133">Transmembrane helix</keyword>
<proteinExistence type="inferred from homology"/>
<dbReference type="GeneID" id="20317783"/>
<evidence type="ECO:0000256" key="1">
    <source>
        <dbReference type="ARBA" id="ARBA00004401"/>
    </source>
</evidence>
<feature type="compositionally biased region" description="Gly residues" evidence="13">
    <location>
        <begin position="144"/>
        <end position="164"/>
    </location>
</feature>
<keyword evidence="4" id="KW-1003">Cell membrane</keyword>
<dbReference type="Pfam" id="PF08150">
    <property type="entry name" value="FerB"/>
    <property type="match status" value="1"/>
</dbReference>
<dbReference type="InterPro" id="IPR037725">
    <property type="entry name" value="C2F_Ferlin"/>
</dbReference>
<feature type="domain" description="C2" evidence="15">
    <location>
        <begin position="1559"/>
        <end position="1683"/>
    </location>
</feature>
<evidence type="ECO:0000256" key="7">
    <source>
        <dbReference type="ARBA" id="ARBA00022737"/>
    </source>
</evidence>
<dbReference type="CDD" id="cd04037">
    <property type="entry name" value="C2E_Ferlin"/>
    <property type="match status" value="1"/>
</dbReference>
<feature type="region of interest" description="Disordered" evidence="13">
    <location>
        <begin position="136"/>
        <end position="167"/>
    </location>
</feature>
<keyword evidence="11 14" id="KW-0472">Membrane</keyword>
<dbReference type="InterPro" id="IPR037724">
    <property type="entry name" value="C2E_Ferlin"/>
</dbReference>
<feature type="domain" description="C2" evidence="15">
    <location>
        <begin position="1298"/>
        <end position="1422"/>
    </location>
</feature>
<dbReference type="SMART" id="SM01201">
    <property type="entry name" value="FerB"/>
    <property type="match status" value="1"/>
</dbReference>
<evidence type="ECO:0000256" key="8">
    <source>
        <dbReference type="ARBA" id="ARBA00022837"/>
    </source>
</evidence>
<comment type="similarity">
    <text evidence="3">Belongs to the ferlin family.</text>
</comment>
<dbReference type="Pfam" id="PF08151">
    <property type="entry name" value="FerI"/>
    <property type="match status" value="1"/>
</dbReference>
<evidence type="ECO:0000256" key="9">
    <source>
        <dbReference type="ARBA" id="ARBA00022968"/>
    </source>
</evidence>
<evidence type="ECO:0000256" key="5">
    <source>
        <dbReference type="ARBA" id="ARBA00022692"/>
    </source>
</evidence>
<dbReference type="OrthoDB" id="10059618at2759"/>
<dbReference type="InterPro" id="IPR037720">
    <property type="entry name" value="C2B_Ferlin"/>
</dbReference>
<dbReference type="KEGG" id="ovi:T265_03596"/>
<dbReference type="GO" id="GO:0061025">
    <property type="term" value="P:membrane fusion"/>
    <property type="evidence" value="ECO:0007669"/>
    <property type="project" value="TreeGrafter"/>
</dbReference>
<name>A0A074ZR69_OPIVI</name>
<gene>
    <name evidence="16" type="ORF">T265_03596</name>
</gene>
<dbReference type="InterPro" id="IPR035892">
    <property type="entry name" value="C2_domain_sf"/>
</dbReference>
<evidence type="ECO:0000256" key="2">
    <source>
        <dbReference type="ARBA" id="ARBA00004483"/>
    </source>
</evidence>
<dbReference type="PROSITE" id="PS50004">
    <property type="entry name" value="C2"/>
    <property type="match status" value="7"/>
</dbReference>
<feature type="transmembrane region" description="Helical" evidence="14">
    <location>
        <begin position="2055"/>
        <end position="2077"/>
    </location>
</feature>
<dbReference type="Pfam" id="PF00168">
    <property type="entry name" value="C2"/>
    <property type="match status" value="7"/>
</dbReference>
<evidence type="ECO:0000256" key="12">
    <source>
        <dbReference type="ARBA" id="ARBA00023329"/>
    </source>
</evidence>
<reference evidence="16 17" key="1">
    <citation type="submission" date="2013-11" db="EMBL/GenBank/DDBJ databases">
        <title>Opisthorchis viverrini - life in the bile duct.</title>
        <authorList>
            <person name="Young N.D."/>
            <person name="Nagarajan N."/>
            <person name="Lin S.J."/>
            <person name="Korhonen P.K."/>
            <person name="Jex A.R."/>
            <person name="Hall R.S."/>
            <person name="Safavi-Hemami H."/>
            <person name="Kaewkong W."/>
            <person name="Bertrand D."/>
            <person name="Gao S."/>
            <person name="Seet Q."/>
            <person name="Wongkham S."/>
            <person name="Teh B.T."/>
            <person name="Wongkham C."/>
            <person name="Intapan P.M."/>
            <person name="Maleewong W."/>
            <person name="Yang X."/>
            <person name="Hu M."/>
            <person name="Wang Z."/>
            <person name="Hofmann A."/>
            <person name="Sternberg P.W."/>
            <person name="Tan P."/>
            <person name="Wang J."/>
            <person name="Gasser R.B."/>
        </authorList>
    </citation>
    <scope>NUCLEOTIDE SEQUENCE [LARGE SCALE GENOMIC DNA]</scope>
</reference>
<dbReference type="Pfam" id="PF08165">
    <property type="entry name" value="FerA"/>
    <property type="match status" value="1"/>
</dbReference>
<dbReference type="InterPro" id="IPR012968">
    <property type="entry name" value="FerIin_dom"/>
</dbReference>
<keyword evidence="5 14" id="KW-0812">Transmembrane</keyword>
<dbReference type="CDD" id="cd04018">
    <property type="entry name" value="C2C_Ferlin"/>
    <property type="match status" value="1"/>
</dbReference>
<dbReference type="InterPro" id="IPR055072">
    <property type="entry name" value="Ferlin_DSRM"/>
</dbReference>
<dbReference type="InterPro" id="IPR032362">
    <property type="entry name" value="Ferlin_C"/>
</dbReference>
<dbReference type="PANTHER" id="PTHR12546">
    <property type="entry name" value="FER-1-LIKE"/>
    <property type="match status" value="1"/>
</dbReference>
<dbReference type="InterPro" id="IPR012560">
    <property type="entry name" value="Ferlin_A-domain"/>
</dbReference>
<dbReference type="GO" id="GO:0007009">
    <property type="term" value="P:plasma membrane organization"/>
    <property type="evidence" value="ECO:0007669"/>
    <property type="project" value="TreeGrafter"/>
</dbReference>
<dbReference type="SMART" id="SM01202">
    <property type="entry name" value="FerI"/>
    <property type="match status" value="1"/>
</dbReference>
<dbReference type="PANTHER" id="PTHR12546:SF33">
    <property type="entry name" value="SPERM VESICLE FUSION PROTEIN FER-1"/>
    <property type="match status" value="1"/>
</dbReference>
<dbReference type="SUPFAM" id="SSF49562">
    <property type="entry name" value="C2 domain (Calcium/lipid-binding domain, CaLB)"/>
    <property type="match status" value="7"/>
</dbReference>